<dbReference type="PANTHER" id="PTHR43163:SF3">
    <property type="entry name" value="PEPTIDE ABC TRANSPORTER PERMEASE PROTEIN"/>
    <property type="match status" value="1"/>
</dbReference>
<name>A0A1M4EQR6_9ACTN</name>
<feature type="transmembrane region" description="Helical" evidence="7">
    <location>
        <begin position="239"/>
        <end position="261"/>
    </location>
</feature>
<organism evidence="9">
    <name type="scientific">Nonomuraea gerenzanensis</name>
    <dbReference type="NCBI Taxonomy" id="93944"/>
    <lineage>
        <taxon>Bacteria</taxon>
        <taxon>Bacillati</taxon>
        <taxon>Actinomycetota</taxon>
        <taxon>Actinomycetes</taxon>
        <taxon>Streptosporangiales</taxon>
        <taxon>Streptosporangiaceae</taxon>
        <taxon>Nonomuraea</taxon>
    </lineage>
</organism>
<keyword evidence="2 7" id="KW-0813">Transport</keyword>
<proteinExistence type="inferred from homology"/>
<feature type="transmembrane region" description="Helical" evidence="7">
    <location>
        <begin position="135"/>
        <end position="157"/>
    </location>
</feature>
<feature type="transmembrane region" description="Helical" evidence="7">
    <location>
        <begin position="281"/>
        <end position="307"/>
    </location>
</feature>
<comment type="subcellular location">
    <subcellularLocation>
        <location evidence="1 7">Cell membrane</location>
        <topology evidence="1 7">Multi-pass membrane protein</topology>
    </subcellularLocation>
</comment>
<dbReference type="GO" id="GO:0055085">
    <property type="term" value="P:transmembrane transport"/>
    <property type="evidence" value="ECO:0007669"/>
    <property type="project" value="InterPro"/>
</dbReference>
<keyword evidence="3" id="KW-1003">Cell membrane</keyword>
<evidence type="ECO:0000256" key="1">
    <source>
        <dbReference type="ARBA" id="ARBA00004651"/>
    </source>
</evidence>
<dbReference type="SUPFAM" id="SSF161098">
    <property type="entry name" value="MetI-like"/>
    <property type="match status" value="1"/>
</dbReference>
<dbReference type="PROSITE" id="PS50928">
    <property type="entry name" value="ABC_TM1"/>
    <property type="match status" value="1"/>
</dbReference>
<evidence type="ECO:0000256" key="4">
    <source>
        <dbReference type="ARBA" id="ARBA00022692"/>
    </source>
</evidence>
<evidence type="ECO:0000256" key="7">
    <source>
        <dbReference type="RuleBase" id="RU363032"/>
    </source>
</evidence>
<evidence type="ECO:0000256" key="3">
    <source>
        <dbReference type="ARBA" id="ARBA00022475"/>
    </source>
</evidence>
<dbReference type="InterPro" id="IPR000515">
    <property type="entry name" value="MetI-like"/>
</dbReference>
<evidence type="ECO:0000313" key="9">
    <source>
        <dbReference type="EMBL" id="SBP01189.1"/>
    </source>
</evidence>
<keyword evidence="5 7" id="KW-1133">Transmembrane helix</keyword>
<dbReference type="AlphaFoldDB" id="A0A1M4EQR6"/>
<dbReference type="PANTHER" id="PTHR43163">
    <property type="entry name" value="DIPEPTIDE TRANSPORT SYSTEM PERMEASE PROTEIN DPPB-RELATED"/>
    <property type="match status" value="1"/>
</dbReference>
<evidence type="ECO:0000256" key="2">
    <source>
        <dbReference type="ARBA" id="ARBA00022448"/>
    </source>
</evidence>
<protein>
    <submittedName>
        <fullName evidence="9">Dipeptide transport system permease protein DppB (TC 3.A.1.5.2)</fullName>
    </submittedName>
</protein>
<keyword evidence="6 7" id="KW-0472">Membrane</keyword>
<comment type="similarity">
    <text evidence="7">Belongs to the binding-protein-dependent transport system permease family.</text>
</comment>
<dbReference type="Pfam" id="PF19300">
    <property type="entry name" value="BPD_transp_1_N"/>
    <property type="match status" value="1"/>
</dbReference>
<evidence type="ECO:0000256" key="6">
    <source>
        <dbReference type="ARBA" id="ARBA00023136"/>
    </source>
</evidence>
<keyword evidence="4 7" id="KW-0812">Transmembrane</keyword>
<feature type="transmembrane region" description="Helical" evidence="7">
    <location>
        <begin position="177"/>
        <end position="197"/>
    </location>
</feature>
<dbReference type="Pfam" id="PF00528">
    <property type="entry name" value="BPD_transp_1"/>
    <property type="match status" value="1"/>
</dbReference>
<feature type="transmembrane region" description="Helical" evidence="7">
    <location>
        <begin position="12"/>
        <end position="30"/>
    </location>
</feature>
<gene>
    <name evidence="9" type="ORF">BN4615_P10705</name>
</gene>
<dbReference type="InterPro" id="IPR035906">
    <property type="entry name" value="MetI-like_sf"/>
</dbReference>
<dbReference type="GO" id="GO:0005886">
    <property type="term" value="C:plasma membrane"/>
    <property type="evidence" value="ECO:0007669"/>
    <property type="project" value="UniProtKB-SubCell"/>
</dbReference>
<feature type="transmembrane region" description="Helical" evidence="7">
    <location>
        <begin position="100"/>
        <end position="123"/>
    </location>
</feature>
<sequence length="314" mass="33550">MMLGFVLRRSAAGLLLVLVISFLSYTLLSIPDLDVGRQLLGQSASQDLVDAKNAALGLDRPVLVQYLDWLAHAVRGDLGTSWFTSEDVVRAIANRLPVTISLMAGVTLVTTVAAFLLGVWAGVRRGAVDRFVQVFSVLGYALPNFLVTLVIVLVFAVRLRWFPAIGYVGIGESFTGWLSTVLLPVLSLSVGSVAGVAQQVRSSVIEVLRQDYVRTLRARGLPPSRIVLKHVLRNASAPALAVLGMQFVGLLGGAVLVEQIFGLPGIGSMTVTYTTRGDIPIIMALVMLTVVGVIAVNLVVDVLIGWLNPKARLG</sequence>
<dbReference type="CDD" id="cd06261">
    <property type="entry name" value="TM_PBP2"/>
    <property type="match status" value="1"/>
</dbReference>
<reference evidence="9" key="1">
    <citation type="submission" date="2016-04" db="EMBL/GenBank/DDBJ databases">
        <authorList>
            <person name="Evans L.H."/>
            <person name="Alamgir A."/>
            <person name="Owens N."/>
            <person name="Weber N.D."/>
            <person name="Virtaneva K."/>
            <person name="Barbian K."/>
            <person name="Babar A."/>
            <person name="Rosenke K."/>
        </authorList>
    </citation>
    <scope>NUCLEOTIDE SEQUENCE</scope>
    <source>
        <strain evidence="9">Nono1</strain>
    </source>
</reference>
<dbReference type="EMBL" id="LT559118">
    <property type="protein sequence ID" value="SBP01189.1"/>
    <property type="molecule type" value="Genomic_DNA"/>
</dbReference>
<evidence type="ECO:0000259" key="8">
    <source>
        <dbReference type="PROSITE" id="PS50928"/>
    </source>
</evidence>
<feature type="domain" description="ABC transmembrane type-1" evidence="8">
    <location>
        <begin position="96"/>
        <end position="300"/>
    </location>
</feature>
<dbReference type="InterPro" id="IPR045621">
    <property type="entry name" value="BPD_transp_1_N"/>
</dbReference>
<evidence type="ECO:0000256" key="5">
    <source>
        <dbReference type="ARBA" id="ARBA00022989"/>
    </source>
</evidence>
<accession>A0A1M4EQR6</accession>
<dbReference type="Gene3D" id="1.10.3720.10">
    <property type="entry name" value="MetI-like"/>
    <property type="match status" value="1"/>
</dbReference>